<organism evidence="2 3">
    <name type="scientific">Chitinasiproducens palmae</name>
    <dbReference type="NCBI Taxonomy" id="1770053"/>
    <lineage>
        <taxon>Bacteria</taxon>
        <taxon>Pseudomonadati</taxon>
        <taxon>Pseudomonadota</taxon>
        <taxon>Betaproteobacteria</taxon>
        <taxon>Burkholderiales</taxon>
        <taxon>Burkholderiaceae</taxon>
        <taxon>Chitinasiproducens</taxon>
    </lineage>
</organism>
<dbReference type="STRING" id="1770053.SAMN05216551_114143"/>
<keyword evidence="3" id="KW-1185">Reference proteome</keyword>
<feature type="chain" id="PRO_5017347472" description="Lipoprotein" evidence="1">
    <location>
        <begin position="22"/>
        <end position="101"/>
    </location>
</feature>
<feature type="signal peptide" evidence="1">
    <location>
        <begin position="1"/>
        <end position="21"/>
    </location>
</feature>
<dbReference type="OrthoDB" id="8547628at2"/>
<evidence type="ECO:0000313" key="2">
    <source>
        <dbReference type="EMBL" id="SDV51042.1"/>
    </source>
</evidence>
<keyword evidence="1" id="KW-0732">Signal</keyword>
<dbReference type="RefSeq" id="WP_091912436.1">
    <property type="nucleotide sequence ID" value="NZ_FNLO01000014.1"/>
</dbReference>
<evidence type="ECO:0000313" key="3">
    <source>
        <dbReference type="Proteomes" id="UP000243719"/>
    </source>
</evidence>
<protein>
    <recommendedName>
        <fullName evidence="4">Lipoprotein</fullName>
    </recommendedName>
</protein>
<evidence type="ECO:0000256" key="1">
    <source>
        <dbReference type="SAM" id="SignalP"/>
    </source>
</evidence>
<evidence type="ECO:0008006" key="4">
    <source>
        <dbReference type="Google" id="ProtNLM"/>
    </source>
</evidence>
<reference evidence="3" key="1">
    <citation type="submission" date="2016-09" db="EMBL/GenBank/DDBJ databases">
        <authorList>
            <person name="Varghese N."/>
            <person name="Submissions S."/>
        </authorList>
    </citation>
    <scope>NUCLEOTIDE SEQUENCE [LARGE SCALE GENOMIC DNA]</scope>
    <source>
        <strain evidence="3">JS23</strain>
    </source>
</reference>
<dbReference type="EMBL" id="FNLO01000014">
    <property type="protein sequence ID" value="SDV51042.1"/>
    <property type="molecule type" value="Genomic_DNA"/>
</dbReference>
<proteinExistence type="predicted"/>
<dbReference type="AlphaFoldDB" id="A0A1H2PUX3"/>
<sequence>MKFVNRRHACLIALLCLGACADNSKLVYLPSGDAGFAINCSGSDASSGWGDCYKQAGEACGNYGYDVISKDDDKGATAGGSVLGIFGANVRSRSLVVKCRH</sequence>
<gene>
    <name evidence="2" type="ORF">SAMN05216551_114143</name>
</gene>
<name>A0A1H2PUX3_9BURK</name>
<accession>A0A1H2PUX3</accession>
<dbReference type="Proteomes" id="UP000243719">
    <property type="component" value="Unassembled WGS sequence"/>
</dbReference>